<dbReference type="InterPro" id="IPR002187">
    <property type="entry name" value="N-reg_PII"/>
</dbReference>
<proteinExistence type="predicted"/>
<organism evidence="1 2">
    <name type="scientific">Diplocloster modestus</name>
    <dbReference type="NCBI Taxonomy" id="2850322"/>
    <lineage>
        <taxon>Bacteria</taxon>
        <taxon>Bacillati</taxon>
        <taxon>Bacillota</taxon>
        <taxon>Clostridia</taxon>
        <taxon>Lachnospirales</taxon>
        <taxon>Lachnospiraceae</taxon>
        <taxon>Diplocloster</taxon>
    </lineage>
</organism>
<dbReference type="InterPro" id="IPR015867">
    <property type="entry name" value="N-reg_PII/ATP_PRibTrfase_C"/>
</dbReference>
<dbReference type="Proteomes" id="UP001314681">
    <property type="component" value="Unassembled WGS sequence"/>
</dbReference>
<protein>
    <submittedName>
        <fullName evidence="1">P-II family nitrogen regulator</fullName>
    </submittedName>
</protein>
<reference evidence="1 2" key="1">
    <citation type="submission" date="2021-06" db="EMBL/GenBank/DDBJ databases">
        <title>Description of novel taxa of the family Lachnospiraceae.</title>
        <authorList>
            <person name="Chaplin A.V."/>
            <person name="Sokolova S.R."/>
            <person name="Pikina A.P."/>
            <person name="Korzhanova M."/>
            <person name="Belova V."/>
            <person name="Korostin D."/>
            <person name="Efimov B.A."/>
        </authorList>
    </citation>
    <scope>NUCLEOTIDE SEQUENCE [LARGE SCALE GENOMIC DNA]</scope>
    <source>
        <strain evidence="1 2">ASD4241</strain>
    </source>
</reference>
<dbReference type="Gene3D" id="3.30.70.120">
    <property type="match status" value="1"/>
</dbReference>
<accession>A0ABS6K6G4</accession>
<evidence type="ECO:0000313" key="2">
    <source>
        <dbReference type="Proteomes" id="UP001314681"/>
    </source>
</evidence>
<gene>
    <name evidence="1" type="ORF">KTH90_08745</name>
</gene>
<sequence>MSELYLMVTITNRNMLAKFLTFYKERNTAISLITLGNGTANSEMLDYFGLEDSEKAVIFGIVTDSVWLTLKKGLQSKLQIDIPGTGIAFTIPLSSIGGKRELLFLTENQDYEKGAESTLTGCTHDLLLVIANQGYSDLVMEAARSAGAAGGTIIHAKGTGMEQAEKFLGVSLASEKEMIFIITKSVEKNQIMRAVMHQAGMESKAKAIIISLPVTSTAGLRLVEEE</sequence>
<dbReference type="PROSITE" id="PS51343">
    <property type="entry name" value="PII_GLNB_DOM"/>
    <property type="match status" value="1"/>
</dbReference>
<dbReference type="RefSeq" id="WP_158351015.1">
    <property type="nucleotide sequence ID" value="NZ_JAHQCX010000005.1"/>
</dbReference>
<keyword evidence="2" id="KW-1185">Reference proteome</keyword>
<dbReference type="Pfam" id="PF00543">
    <property type="entry name" value="P-II"/>
    <property type="match status" value="1"/>
</dbReference>
<dbReference type="EMBL" id="JAHQCX010000005">
    <property type="protein sequence ID" value="MBU9726100.1"/>
    <property type="molecule type" value="Genomic_DNA"/>
</dbReference>
<dbReference type="InterPro" id="IPR011322">
    <property type="entry name" value="N-reg_PII-like_a/b"/>
</dbReference>
<dbReference type="SUPFAM" id="SSF54913">
    <property type="entry name" value="GlnB-like"/>
    <property type="match status" value="1"/>
</dbReference>
<name>A0ABS6K6G4_9FIRM</name>
<evidence type="ECO:0000313" key="1">
    <source>
        <dbReference type="EMBL" id="MBU9726100.1"/>
    </source>
</evidence>
<comment type="caution">
    <text evidence="1">The sequence shown here is derived from an EMBL/GenBank/DDBJ whole genome shotgun (WGS) entry which is preliminary data.</text>
</comment>